<gene>
    <name evidence="7" type="ORF">H8S61_16270</name>
</gene>
<feature type="transmembrane region" description="Helical" evidence="6">
    <location>
        <begin position="175"/>
        <end position="199"/>
    </location>
</feature>
<feature type="transmembrane region" description="Helical" evidence="6">
    <location>
        <begin position="381"/>
        <end position="401"/>
    </location>
</feature>
<sequence length="471" mass="51387">MQTKRKYLAKNIGLFALSGFVPKALSFFLVPLYTSILTTAQYGVADLISTTVMLLVPIFSLDIQDAAMRFALDKHCDNRAVFTVGVKTVGIGTCLVSLLLFAVSLLGIPGFDGEYLFFTAIMFFATAGSNVFSLFCRGIDKVKTVVVSSILNSVIALTCNIVFLAVLGWGLTGYLLANTLGSLVAIVYMLVAARLYRYVDLKTDTELRNAMFRYSFPLIFSVVAWWVNSASDRYILTLICGVGVSGIYAVAYKIPSILSMFGNVFSQAWSISAIREFDSKDKDGFFGTTFSLMSFAMTLTCSVIMIANIPIASFLYAKDFFEAWRFVPPLLLAVVFDILCQFIGGVFTATKDTKTLSCTTVAGAALNVVLNLLLIPYLGAMGAAIATMIGYGGVLAARVIALRRHIKMRIAWGKVLTSYGLLIAQLVIAEFGVWLIPAQVAVLFGLVLLHRDETRSIIGLLKTIIESRCSR</sequence>
<accession>A0ABR7BVU4</accession>
<feature type="transmembrane region" description="Helical" evidence="6">
    <location>
        <begin position="290"/>
        <end position="317"/>
    </location>
</feature>
<comment type="subcellular location">
    <subcellularLocation>
        <location evidence="1">Cell membrane</location>
        <topology evidence="1">Multi-pass membrane protein</topology>
    </subcellularLocation>
</comment>
<organism evidence="7 8">
    <name type="scientific">Eggerthella hominis</name>
    <dbReference type="NCBI Taxonomy" id="2763043"/>
    <lineage>
        <taxon>Bacteria</taxon>
        <taxon>Bacillati</taxon>
        <taxon>Actinomycetota</taxon>
        <taxon>Coriobacteriia</taxon>
        <taxon>Eggerthellales</taxon>
        <taxon>Eggerthellaceae</taxon>
        <taxon>Eggerthella</taxon>
    </lineage>
</organism>
<keyword evidence="4 6" id="KW-1133">Transmembrane helix</keyword>
<comment type="caution">
    <text evidence="7">The sequence shown here is derived from an EMBL/GenBank/DDBJ whole genome shotgun (WGS) entry which is preliminary data.</text>
</comment>
<feature type="transmembrane region" description="Helical" evidence="6">
    <location>
        <begin position="147"/>
        <end position="169"/>
    </location>
</feature>
<dbReference type="Pfam" id="PF01943">
    <property type="entry name" value="Polysacc_synt"/>
    <property type="match status" value="1"/>
</dbReference>
<reference evidence="7 8" key="1">
    <citation type="submission" date="2020-08" db="EMBL/GenBank/DDBJ databases">
        <title>Genome public.</title>
        <authorList>
            <person name="Liu C."/>
            <person name="Sun Q."/>
        </authorList>
    </citation>
    <scope>NUCLEOTIDE SEQUENCE [LARGE SCALE GENOMIC DNA]</scope>
    <source>
        <strain evidence="7 8">NSJ-70</strain>
    </source>
</reference>
<keyword evidence="8" id="KW-1185">Reference proteome</keyword>
<evidence type="ECO:0000256" key="3">
    <source>
        <dbReference type="ARBA" id="ARBA00022692"/>
    </source>
</evidence>
<feature type="transmembrane region" description="Helical" evidence="6">
    <location>
        <begin position="234"/>
        <end position="252"/>
    </location>
</feature>
<dbReference type="InterPro" id="IPR002797">
    <property type="entry name" value="Polysacc_synth"/>
</dbReference>
<feature type="transmembrane region" description="Helical" evidence="6">
    <location>
        <begin position="356"/>
        <end position="375"/>
    </location>
</feature>
<protein>
    <submittedName>
        <fullName evidence="7">Oligosaccharide flippase family protein</fullName>
    </submittedName>
</protein>
<feature type="transmembrane region" description="Helical" evidence="6">
    <location>
        <begin position="329"/>
        <end position="349"/>
    </location>
</feature>
<evidence type="ECO:0000313" key="8">
    <source>
        <dbReference type="Proteomes" id="UP000622448"/>
    </source>
</evidence>
<name>A0ABR7BVU4_9ACTN</name>
<feature type="transmembrane region" description="Helical" evidence="6">
    <location>
        <begin position="211"/>
        <end position="228"/>
    </location>
</feature>
<keyword evidence="3 6" id="KW-0812">Transmembrane</keyword>
<dbReference type="InterPro" id="IPR050833">
    <property type="entry name" value="Poly_Biosynth_Transport"/>
</dbReference>
<feature type="transmembrane region" description="Helical" evidence="6">
    <location>
        <begin position="40"/>
        <end position="59"/>
    </location>
</feature>
<evidence type="ECO:0000256" key="4">
    <source>
        <dbReference type="ARBA" id="ARBA00022989"/>
    </source>
</evidence>
<evidence type="ECO:0000256" key="2">
    <source>
        <dbReference type="ARBA" id="ARBA00022475"/>
    </source>
</evidence>
<dbReference type="EMBL" id="JACOOA010000010">
    <property type="protein sequence ID" value="MBC5585741.1"/>
    <property type="molecule type" value="Genomic_DNA"/>
</dbReference>
<dbReference type="RefSeq" id="WP_186939724.1">
    <property type="nucleotide sequence ID" value="NZ_JACOOA010000010.1"/>
</dbReference>
<evidence type="ECO:0000256" key="5">
    <source>
        <dbReference type="ARBA" id="ARBA00023136"/>
    </source>
</evidence>
<feature type="transmembrane region" description="Helical" evidence="6">
    <location>
        <begin position="422"/>
        <end position="449"/>
    </location>
</feature>
<evidence type="ECO:0000256" key="6">
    <source>
        <dbReference type="SAM" id="Phobius"/>
    </source>
</evidence>
<evidence type="ECO:0000313" key="7">
    <source>
        <dbReference type="EMBL" id="MBC5585741.1"/>
    </source>
</evidence>
<dbReference type="PANTHER" id="PTHR30250:SF11">
    <property type="entry name" value="O-ANTIGEN TRANSPORTER-RELATED"/>
    <property type="match status" value="1"/>
</dbReference>
<feature type="transmembrane region" description="Helical" evidence="6">
    <location>
        <begin position="80"/>
        <end position="103"/>
    </location>
</feature>
<evidence type="ECO:0000256" key="1">
    <source>
        <dbReference type="ARBA" id="ARBA00004651"/>
    </source>
</evidence>
<dbReference type="Proteomes" id="UP000622448">
    <property type="component" value="Unassembled WGS sequence"/>
</dbReference>
<dbReference type="PANTHER" id="PTHR30250">
    <property type="entry name" value="PST FAMILY PREDICTED COLANIC ACID TRANSPORTER"/>
    <property type="match status" value="1"/>
</dbReference>
<keyword evidence="5 6" id="KW-0472">Membrane</keyword>
<feature type="transmembrane region" description="Helical" evidence="6">
    <location>
        <begin position="12"/>
        <end position="34"/>
    </location>
</feature>
<proteinExistence type="predicted"/>
<keyword evidence="2" id="KW-1003">Cell membrane</keyword>
<feature type="transmembrane region" description="Helical" evidence="6">
    <location>
        <begin position="115"/>
        <end position="135"/>
    </location>
</feature>